<organism evidence="4">
    <name type="scientific">uncultured bacterium scaffold00090</name>
    <dbReference type="NCBI Taxonomy" id="1132476"/>
    <lineage>
        <taxon>Bacteria</taxon>
        <taxon>environmental samples</taxon>
    </lineage>
</organism>
<dbReference type="PANTHER" id="PTHR43673">
    <property type="entry name" value="NAD(P)H NITROREDUCTASE YDGI-RELATED"/>
    <property type="match status" value="1"/>
</dbReference>
<dbReference type="InterPro" id="IPR000415">
    <property type="entry name" value="Nitroreductase-like"/>
</dbReference>
<sequence length="194" mass="22054">MNEMIQKMITRHAIRRFQDKQVEENALEQILQAGLYAPSAGNNQYSRIVVCQDKEINEKLGRINRYMQFKGNDPKQVAHSVSAEQPSIQDDFTIMSGYYNAPTVLTIFTKNHKYAYEDAAMIGENIMLAAHFLGIGACYIGRTDEVFATEYGMEMRKAWGVPDDMVAVCNVLLGYREGTAPHDKPRRKGRVIRV</sequence>
<evidence type="ECO:0000259" key="3">
    <source>
        <dbReference type="Pfam" id="PF00881"/>
    </source>
</evidence>
<evidence type="ECO:0000256" key="1">
    <source>
        <dbReference type="ARBA" id="ARBA00007118"/>
    </source>
</evidence>
<dbReference type="AlphaFoldDB" id="I7ARH3"/>
<dbReference type="PANTHER" id="PTHR43673:SF10">
    <property type="entry name" value="NADH DEHYDROGENASE_NAD(P)H NITROREDUCTASE XCC3605-RELATED"/>
    <property type="match status" value="1"/>
</dbReference>
<name>I7ARH3_9BACT</name>
<dbReference type="GO" id="GO:0016491">
    <property type="term" value="F:oxidoreductase activity"/>
    <property type="evidence" value="ECO:0007669"/>
    <property type="project" value="UniProtKB-KW"/>
</dbReference>
<dbReference type="InterPro" id="IPR029479">
    <property type="entry name" value="Nitroreductase"/>
</dbReference>
<dbReference type="EMBL" id="JQ335998">
    <property type="protein sequence ID" value="AFN84542.1"/>
    <property type="molecule type" value="Genomic_DNA"/>
</dbReference>
<evidence type="ECO:0000313" key="4">
    <source>
        <dbReference type="EMBL" id="AFN84542.1"/>
    </source>
</evidence>
<dbReference type="Pfam" id="PF00881">
    <property type="entry name" value="Nitroreductase"/>
    <property type="match status" value="1"/>
</dbReference>
<proteinExistence type="inferred from homology"/>
<dbReference type="SUPFAM" id="SSF55469">
    <property type="entry name" value="FMN-dependent nitroreductase-like"/>
    <property type="match status" value="1"/>
</dbReference>
<evidence type="ECO:0000256" key="2">
    <source>
        <dbReference type="ARBA" id="ARBA00023002"/>
    </source>
</evidence>
<comment type="similarity">
    <text evidence="1">Belongs to the nitroreductase family.</text>
</comment>
<accession>I7ARH3</accession>
<keyword evidence="2" id="KW-0560">Oxidoreductase</keyword>
<dbReference type="Gene3D" id="3.40.109.10">
    <property type="entry name" value="NADH Oxidase"/>
    <property type="match status" value="1"/>
</dbReference>
<reference evidence="4" key="1">
    <citation type="submission" date="2011-12" db="EMBL/GenBank/DDBJ databases">
        <authorList>
            <person name="Lu H.-P."/>
            <person name="Wang Y.-B."/>
            <person name="Huang S.-W."/>
            <person name="Lin C.-Y."/>
            <person name="Wu M."/>
            <person name="Hsieh C.-H."/>
            <person name="Yu H.-T."/>
        </authorList>
    </citation>
    <scope>NUCLEOTIDE SEQUENCE</scope>
</reference>
<reference evidence="4" key="2">
    <citation type="journal article" date="2012" name="BMC Genomics">
        <title>Metagenomic analysis reveals a functional signature for biomass degradation by cecal microbiota in the leaf-eating flying squirrel (Petaurista alborufus lena).</title>
        <authorList>
            <person name="Lu H.P."/>
            <person name="Wang Y.B."/>
            <person name="Huang S.W."/>
            <person name="Lin C.Y."/>
            <person name="Wu M."/>
            <person name="Hsieh C.H."/>
            <person name="Yu H.T."/>
        </authorList>
    </citation>
    <scope>NUCLEOTIDE SEQUENCE</scope>
</reference>
<protein>
    <submittedName>
        <fullName evidence="4">Nitroreductase</fullName>
    </submittedName>
</protein>
<feature type="domain" description="Nitroreductase" evidence="3">
    <location>
        <begin position="10"/>
        <end position="175"/>
    </location>
</feature>